<feature type="repeat" description="ANK" evidence="2">
    <location>
        <begin position="460"/>
        <end position="492"/>
    </location>
</feature>
<dbReference type="GO" id="GO:0000398">
    <property type="term" value="P:mRNA splicing, via spliceosome"/>
    <property type="evidence" value="ECO:0007669"/>
    <property type="project" value="TreeGrafter"/>
</dbReference>
<dbReference type="GO" id="GO:0030626">
    <property type="term" value="F:U12 snRNA binding"/>
    <property type="evidence" value="ECO:0007669"/>
    <property type="project" value="TreeGrafter"/>
</dbReference>
<dbReference type="Proteomes" id="UP000243217">
    <property type="component" value="Unassembled WGS sequence"/>
</dbReference>
<dbReference type="InterPro" id="IPR000504">
    <property type="entry name" value="RRM_dom"/>
</dbReference>
<evidence type="ECO:0000313" key="7">
    <source>
        <dbReference type="Proteomes" id="UP000243217"/>
    </source>
</evidence>
<dbReference type="InterPro" id="IPR012677">
    <property type="entry name" value="Nucleotide-bd_a/b_plait_sf"/>
</dbReference>
<evidence type="ECO:0000313" key="6">
    <source>
        <dbReference type="EMBL" id="OQR91075.1"/>
    </source>
</evidence>
<dbReference type="PANTHER" id="PTHR16105">
    <property type="entry name" value="RNA-BINDING REGION-CONTAINING PROTEIN 3"/>
    <property type="match status" value="1"/>
</dbReference>
<dbReference type="PROSITE" id="PS50088">
    <property type="entry name" value="ANK_REPEAT"/>
    <property type="match status" value="3"/>
</dbReference>
<dbReference type="EMBL" id="JNBS01002460">
    <property type="protein sequence ID" value="OQR91075.1"/>
    <property type="molecule type" value="Genomic_DNA"/>
</dbReference>
<protein>
    <recommendedName>
        <fullName evidence="5">RRM domain-containing protein</fullName>
    </recommendedName>
</protein>
<keyword evidence="7" id="KW-1185">Reference proteome</keyword>
<feature type="compositionally biased region" description="Acidic residues" evidence="4">
    <location>
        <begin position="197"/>
        <end position="207"/>
    </location>
</feature>
<keyword evidence="2" id="KW-0040">ANK repeat</keyword>
<dbReference type="Pfam" id="PF12796">
    <property type="entry name" value="Ank_2"/>
    <property type="match status" value="1"/>
</dbReference>
<gene>
    <name evidence="6" type="ORF">THRCLA_09115</name>
</gene>
<name>A0A1V9YZB5_9STRA</name>
<dbReference type="GO" id="GO:0005689">
    <property type="term" value="C:U12-type spliceosomal complex"/>
    <property type="evidence" value="ECO:0007669"/>
    <property type="project" value="TreeGrafter"/>
</dbReference>
<proteinExistence type="predicted"/>
<dbReference type="STRING" id="74557.A0A1V9YZB5"/>
<reference evidence="6 7" key="1">
    <citation type="journal article" date="2014" name="Genome Biol. Evol.">
        <title>The secreted proteins of Achlya hypogyna and Thraustotheca clavata identify the ancestral oomycete secretome and reveal gene acquisitions by horizontal gene transfer.</title>
        <authorList>
            <person name="Misner I."/>
            <person name="Blouin N."/>
            <person name="Leonard G."/>
            <person name="Richards T.A."/>
            <person name="Lane C.E."/>
        </authorList>
    </citation>
    <scope>NUCLEOTIDE SEQUENCE [LARGE SCALE GENOMIC DNA]</scope>
    <source>
        <strain evidence="6 7">ATCC 34112</strain>
    </source>
</reference>
<feature type="domain" description="RRM" evidence="5">
    <location>
        <begin position="301"/>
        <end position="377"/>
    </location>
</feature>
<evidence type="ECO:0000256" key="2">
    <source>
        <dbReference type="PROSITE-ProRule" id="PRU00023"/>
    </source>
</evidence>
<dbReference type="SUPFAM" id="SSF54928">
    <property type="entry name" value="RNA-binding domain, RBD"/>
    <property type="match status" value="1"/>
</dbReference>
<keyword evidence="1 3" id="KW-0694">RNA-binding</keyword>
<feature type="region of interest" description="Disordered" evidence="4">
    <location>
        <begin position="181"/>
        <end position="231"/>
    </location>
</feature>
<dbReference type="PROSITE" id="PS50297">
    <property type="entry name" value="ANK_REP_REGION"/>
    <property type="match status" value="2"/>
</dbReference>
<feature type="compositionally biased region" description="Basic and acidic residues" evidence="4">
    <location>
        <begin position="219"/>
        <end position="228"/>
    </location>
</feature>
<accession>A0A1V9YZB5</accession>
<dbReference type="SMART" id="SM00360">
    <property type="entry name" value="RRM"/>
    <property type="match status" value="2"/>
</dbReference>
<dbReference type="SMART" id="SM00248">
    <property type="entry name" value="ANK"/>
    <property type="match status" value="4"/>
</dbReference>
<feature type="repeat" description="ANK" evidence="2">
    <location>
        <begin position="526"/>
        <end position="558"/>
    </location>
</feature>
<evidence type="ECO:0000256" key="1">
    <source>
        <dbReference type="ARBA" id="ARBA00022884"/>
    </source>
</evidence>
<dbReference type="InterPro" id="IPR045164">
    <property type="entry name" value="RBM41/RNPC3"/>
</dbReference>
<evidence type="ECO:0000256" key="3">
    <source>
        <dbReference type="PROSITE-ProRule" id="PRU00176"/>
    </source>
</evidence>
<dbReference type="InterPro" id="IPR002110">
    <property type="entry name" value="Ankyrin_rpt"/>
</dbReference>
<dbReference type="PANTHER" id="PTHR16105:SF0">
    <property type="entry name" value="RNA-BINDING REGION-CONTAINING PROTEIN 3"/>
    <property type="match status" value="1"/>
</dbReference>
<dbReference type="Pfam" id="PF00076">
    <property type="entry name" value="RRM_1"/>
    <property type="match status" value="1"/>
</dbReference>
<comment type="caution">
    <text evidence="6">The sequence shown here is derived from an EMBL/GenBank/DDBJ whole genome shotgun (WGS) entry which is preliminary data.</text>
</comment>
<feature type="repeat" description="ANK" evidence="2">
    <location>
        <begin position="493"/>
        <end position="525"/>
    </location>
</feature>
<dbReference type="Gene3D" id="1.25.40.20">
    <property type="entry name" value="Ankyrin repeat-containing domain"/>
    <property type="match status" value="1"/>
</dbReference>
<dbReference type="InterPro" id="IPR035979">
    <property type="entry name" value="RBD_domain_sf"/>
</dbReference>
<evidence type="ECO:0000259" key="5">
    <source>
        <dbReference type="PROSITE" id="PS50102"/>
    </source>
</evidence>
<organism evidence="6 7">
    <name type="scientific">Thraustotheca clavata</name>
    <dbReference type="NCBI Taxonomy" id="74557"/>
    <lineage>
        <taxon>Eukaryota</taxon>
        <taxon>Sar</taxon>
        <taxon>Stramenopiles</taxon>
        <taxon>Oomycota</taxon>
        <taxon>Saprolegniomycetes</taxon>
        <taxon>Saprolegniales</taxon>
        <taxon>Achlyaceae</taxon>
        <taxon>Thraustotheca</taxon>
    </lineage>
</organism>
<sequence>MNWIDMSECIARVNNIPMALPVNAIEELLKHVGATSIRILCGRHKKKAALATFPNASIRDIACTRINKMCLADHKLEATPYESSSEVKPSLQHKQENVEYQPVSGFARRQPTPIAPHLGLHYPPSPFLEYKYPKATTDIVVNIANALMALPKFYTQVLHLMNKMNLPPPFEKDIIRGPFTKSQQETEETKSKQVFQESDDEDDDGDDLISTALNPSSHQQEEIQKDDSALPPAKRHKVLKPAKKAVSSAVPIIFTEPSTCGTLIPRPGVISEAELNRTRLTTEELSQEKHMKNYTQGIPSCVLYVKNIAKSVDESDLRFVFGCVFPSDTDMGLMSIKLFKEGRLKGQAFIEYPNIALATLALQTIHGVCLDNKPLIVVRFIIFNVSFDTYTFSAIVNQHRKSIFILSFYLFISCDLLYNNTRSESSLEFSYLCIMEGHFSSKRSFQRYARRWHFSMSSIEELQLLQRAARKGRHDLVASLIMNGADMNAIDEAGRTSAHQAARNGHVQVLEVLHALGADLNRVSYRGVSVAHQAAYSGHLKFIEKLVACGAHVDLTDGNDRTPLEVALEAQQWHVVEYLEKIYSQKYVEIDDQEVIDTELQAPAFLLHEKDTGISAEEMNLSSQSLHALIPMELYEKSPRKHKRKRGDELSENLLVKRILSDELPSTPIDKTGLLSPPHSSPPSLCNKQMTSSLSWRRKPDFWSEESCENEGLLLQSSVVDLIPMDPESMTLPAPDCEISVQALLDESFD</sequence>
<dbReference type="AlphaFoldDB" id="A0A1V9YZB5"/>
<dbReference type="OrthoDB" id="277802at2759"/>
<dbReference type="Gene3D" id="3.30.70.330">
    <property type="match status" value="1"/>
</dbReference>
<dbReference type="PROSITE" id="PS50102">
    <property type="entry name" value="RRM"/>
    <property type="match status" value="1"/>
</dbReference>
<dbReference type="SUPFAM" id="SSF48403">
    <property type="entry name" value="Ankyrin repeat"/>
    <property type="match status" value="1"/>
</dbReference>
<dbReference type="GO" id="GO:0097157">
    <property type="term" value="F:pre-mRNA intronic binding"/>
    <property type="evidence" value="ECO:0007669"/>
    <property type="project" value="TreeGrafter"/>
</dbReference>
<dbReference type="InterPro" id="IPR036770">
    <property type="entry name" value="Ankyrin_rpt-contain_sf"/>
</dbReference>
<evidence type="ECO:0000256" key="4">
    <source>
        <dbReference type="SAM" id="MobiDB-lite"/>
    </source>
</evidence>